<dbReference type="GO" id="GO:0016020">
    <property type="term" value="C:membrane"/>
    <property type="evidence" value="ECO:0007669"/>
    <property type="project" value="UniProtKB-SubCell"/>
</dbReference>
<dbReference type="InterPro" id="IPR020846">
    <property type="entry name" value="MFS_dom"/>
</dbReference>
<gene>
    <name evidence="8" type="ORF">chiPu_0012236</name>
</gene>
<name>A0A401STP2_CHIPU</name>
<feature type="transmembrane region" description="Helical" evidence="6">
    <location>
        <begin position="191"/>
        <end position="212"/>
    </location>
</feature>
<dbReference type="Pfam" id="PF00083">
    <property type="entry name" value="Sugar_tr"/>
    <property type="match status" value="1"/>
</dbReference>
<feature type="transmembrane region" description="Helical" evidence="6">
    <location>
        <begin position="333"/>
        <end position="351"/>
    </location>
</feature>
<feature type="transmembrane region" description="Helical" evidence="6">
    <location>
        <begin position="478"/>
        <end position="498"/>
    </location>
</feature>
<keyword evidence="9" id="KW-1185">Reference proteome</keyword>
<feature type="transmembrane region" description="Helical" evidence="6">
    <location>
        <begin position="253"/>
        <end position="271"/>
    </location>
</feature>
<dbReference type="Gene3D" id="1.20.1250.20">
    <property type="entry name" value="MFS general substrate transporter like domains"/>
    <property type="match status" value="1"/>
</dbReference>
<keyword evidence="4 6" id="KW-0472">Membrane</keyword>
<dbReference type="Proteomes" id="UP000287033">
    <property type="component" value="Unassembled WGS sequence"/>
</dbReference>
<dbReference type="SUPFAM" id="SSF103473">
    <property type="entry name" value="MFS general substrate transporter"/>
    <property type="match status" value="1"/>
</dbReference>
<feature type="transmembrane region" description="Helical" evidence="6">
    <location>
        <begin position="166"/>
        <end position="185"/>
    </location>
</feature>
<dbReference type="STRING" id="137246.A0A401STP2"/>
<organism evidence="8 9">
    <name type="scientific">Chiloscyllium punctatum</name>
    <name type="common">Brownbanded bambooshark</name>
    <name type="synonym">Hemiscyllium punctatum</name>
    <dbReference type="NCBI Taxonomy" id="137246"/>
    <lineage>
        <taxon>Eukaryota</taxon>
        <taxon>Metazoa</taxon>
        <taxon>Chordata</taxon>
        <taxon>Craniata</taxon>
        <taxon>Vertebrata</taxon>
        <taxon>Chondrichthyes</taxon>
        <taxon>Elasmobranchii</taxon>
        <taxon>Galeomorphii</taxon>
        <taxon>Galeoidea</taxon>
        <taxon>Orectolobiformes</taxon>
        <taxon>Hemiscylliidae</taxon>
        <taxon>Chiloscyllium</taxon>
    </lineage>
</organism>
<comment type="subcellular location">
    <subcellularLocation>
        <location evidence="1">Membrane</location>
        <topology evidence="1">Multi-pass membrane protein</topology>
    </subcellularLocation>
</comment>
<dbReference type="InterPro" id="IPR005828">
    <property type="entry name" value="MFS_sugar_transport-like"/>
</dbReference>
<comment type="caution">
    <text evidence="8">The sequence shown here is derived from an EMBL/GenBank/DDBJ whole genome shotgun (WGS) entry which is preliminary data.</text>
</comment>
<feature type="transmembrane region" description="Helical" evidence="6">
    <location>
        <begin position="451"/>
        <end position="472"/>
    </location>
</feature>
<dbReference type="InterPro" id="IPR036259">
    <property type="entry name" value="MFS_trans_sf"/>
</dbReference>
<feature type="transmembrane region" description="Helical" evidence="6">
    <location>
        <begin position="390"/>
        <end position="409"/>
    </location>
</feature>
<feature type="transmembrane region" description="Helical" evidence="6">
    <location>
        <begin position="415"/>
        <end position="439"/>
    </location>
</feature>
<dbReference type="EMBL" id="BEZZ01000543">
    <property type="protein sequence ID" value="GCC33765.1"/>
    <property type="molecule type" value="Genomic_DNA"/>
</dbReference>
<dbReference type="GO" id="GO:0022857">
    <property type="term" value="F:transmembrane transporter activity"/>
    <property type="evidence" value="ECO:0007669"/>
    <property type="project" value="InterPro"/>
</dbReference>
<evidence type="ECO:0000256" key="1">
    <source>
        <dbReference type="ARBA" id="ARBA00004141"/>
    </source>
</evidence>
<feature type="transmembrane region" description="Helical" evidence="6">
    <location>
        <begin position="142"/>
        <end position="159"/>
    </location>
</feature>
<feature type="transmembrane region" description="Helical" evidence="6">
    <location>
        <begin position="21"/>
        <end position="41"/>
    </location>
</feature>
<feature type="region of interest" description="Disordered" evidence="5">
    <location>
        <begin position="523"/>
        <end position="546"/>
    </location>
</feature>
<reference evidence="8 9" key="1">
    <citation type="journal article" date="2018" name="Nat. Ecol. Evol.">
        <title>Shark genomes provide insights into elasmobranch evolution and the origin of vertebrates.</title>
        <authorList>
            <person name="Hara Y"/>
            <person name="Yamaguchi K"/>
            <person name="Onimaru K"/>
            <person name="Kadota M"/>
            <person name="Koyanagi M"/>
            <person name="Keeley SD"/>
            <person name="Tatsumi K"/>
            <person name="Tanaka K"/>
            <person name="Motone F"/>
            <person name="Kageyama Y"/>
            <person name="Nozu R"/>
            <person name="Adachi N"/>
            <person name="Nishimura O"/>
            <person name="Nakagawa R"/>
            <person name="Tanegashima C"/>
            <person name="Kiyatake I"/>
            <person name="Matsumoto R"/>
            <person name="Murakumo K"/>
            <person name="Nishida K"/>
            <person name="Terakita A"/>
            <person name="Kuratani S"/>
            <person name="Sato K"/>
            <person name="Hyodo S Kuraku.S."/>
        </authorList>
    </citation>
    <scope>NUCLEOTIDE SEQUENCE [LARGE SCALE GENOMIC DNA]</scope>
</reference>
<evidence type="ECO:0000256" key="6">
    <source>
        <dbReference type="SAM" id="Phobius"/>
    </source>
</evidence>
<accession>A0A401STP2</accession>
<evidence type="ECO:0000256" key="5">
    <source>
        <dbReference type="SAM" id="MobiDB-lite"/>
    </source>
</evidence>
<protein>
    <recommendedName>
        <fullName evidence="7">Major facilitator superfamily (MFS) profile domain-containing protein</fullName>
    </recommendedName>
</protein>
<evidence type="ECO:0000256" key="2">
    <source>
        <dbReference type="ARBA" id="ARBA00022692"/>
    </source>
</evidence>
<proteinExistence type="predicted"/>
<dbReference type="AlphaFoldDB" id="A0A401STP2"/>
<dbReference type="PANTHER" id="PTHR24064">
    <property type="entry name" value="SOLUTE CARRIER FAMILY 22 MEMBER"/>
    <property type="match status" value="1"/>
</dbReference>
<evidence type="ECO:0000256" key="3">
    <source>
        <dbReference type="ARBA" id="ARBA00022989"/>
    </source>
</evidence>
<keyword evidence="2 6" id="KW-0812">Transmembrane</keyword>
<feature type="transmembrane region" description="Helical" evidence="6">
    <location>
        <begin position="363"/>
        <end position="383"/>
    </location>
</feature>
<evidence type="ECO:0000313" key="9">
    <source>
        <dbReference type="Proteomes" id="UP000287033"/>
    </source>
</evidence>
<dbReference type="OrthoDB" id="5296287at2759"/>
<keyword evidence="3 6" id="KW-1133">Transmembrane helix</keyword>
<evidence type="ECO:0000256" key="4">
    <source>
        <dbReference type="ARBA" id="ARBA00023136"/>
    </source>
</evidence>
<sequence length="546" mass="60913">MSDFGEILRAVGEFGPFQKRLLMLLCLPNFFMGFHLIAQVFTGASVHHYCQTNWILNISAGLAKEEQLLLTLPKENNGSYQKCEMYKPSPDKDMDWIRLHLNQSTVACEEGWVYDTSQYSSTLVTEFDLVCDDNWLNQLSRSVSMFGLFVGALVFGPLADRFGRRPIVLLSLILQFASAVGAAFVPSFNLFLALQFVVGASVSGMLINNFVLGAEWSGVSQRTLTIVLSHCAFSLGQMVLAGLAYGIRDWRMLQLTISCPMIIFLPYIWVLPESARWLITKGQYEAAKKYIMNAAEINKRVIPETLFDKLVTEKEVQKATILDLFKTSKLRRVTLILVSIWFINSFVYYGLAFNVGSFGVNIYLTQLIFGLVDLVRISCIWLLNIFGRKICQGGFLLLSGISCLFTLFFPEGTLLEVTVLAVIAKLGISCSFSTAYVYSAELFPTVIRQSGLGLVSMSARIAGIFVPLFVLLQHDYPALPMAFFGSALIVATALTTLLPETANKELPDQTSQVGKTKWKVNSKNDLENGHHQTAAENRNFIESTRL</sequence>
<feature type="transmembrane region" description="Helical" evidence="6">
    <location>
        <begin position="224"/>
        <end position="247"/>
    </location>
</feature>
<dbReference type="OMA" id="LAMHIPV"/>
<evidence type="ECO:0000259" key="7">
    <source>
        <dbReference type="PROSITE" id="PS50850"/>
    </source>
</evidence>
<evidence type="ECO:0000313" key="8">
    <source>
        <dbReference type="EMBL" id="GCC33765.1"/>
    </source>
</evidence>
<dbReference type="PROSITE" id="PS50850">
    <property type="entry name" value="MFS"/>
    <property type="match status" value="1"/>
</dbReference>
<feature type="domain" description="Major facilitator superfamily (MFS) profile" evidence="7">
    <location>
        <begin position="21"/>
        <end position="503"/>
    </location>
</feature>
<feature type="compositionally biased region" description="Polar residues" evidence="5">
    <location>
        <begin position="534"/>
        <end position="546"/>
    </location>
</feature>